<comment type="similarity">
    <text evidence="2 12">Belongs to the peptidase A1 family.</text>
</comment>
<organism evidence="15 16">
    <name type="scientific">Phanerochaete sordida</name>
    <dbReference type="NCBI Taxonomy" id="48140"/>
    <lineage>
        <taxon>Eukaryota</taxon>
        <taxon>Fungi</taxon>
        <taxon>Dikarya</taxon>
        <taxon>Basidiomycota</taxon>
        <taxon>Agaricomycotina</taxon>
        <taxon>Agaricomycetes</taxon>
        <taxon>Polyporales</taxon>
        <taxon>Phanerochaetaceae</taxon>
        <taxon>Phanerochaete</taxon>
    </lineage>
</organism>
<dbReference type="GO" id="GO:0006508">
    <property type="term" value="P:proteolysis"/>
    <property type="evidence" value="ECO:0007669"/>
    <property type="project" value="UniProtKB-KW"/>
</dbReference>
<comment type="subcellular location">
    <subcellularLocation>
        <location evidence="1">Vacuole</location>
    </subcellularLocation>
</comment>
<gene>
    <name evidence="15" type="ORF">PsYK624_009260</name>
</gene>
<evidence type="ECO:0000256" key="13">
    <source>
        <dbReference type="SAM" id="SignalP"/>
    </source>
</evidence>
<dbReference type="OrthoDB" id="771136at2759"/>
<dbReference type="InterPro" id="IPR033121">
    <property type="entry name" value="PEPTIDASE_A1"/>
</dbReference>
<dbReference type="CDD" id="cd05488">
    <property type="entry name" value="Proteinase_A_fungi"/>
    <property type="match status" value="1"/>
</dbReference>
<feature type="active site" evidence="10">
    <location>
        <position position="114"/>
    </location>
</feature>
<evidence type="ECO:0000313" key="16">
    <source>
        <dbReference type="Proteomes" id="UP000703269"/>
    </source>
</evidence>
<dbReference type="PROSITE" id="PS51767">
    <property type="entry name" value="PEPTIDASE_A1"/>
    <property type="match status" value="1"/>
</dbReference>
<keyword evidence="4 12" id="KW-0645">Protease</keyword>
<dbReference type="FunFam" id="2.40.70.10:FF:000036">
    <property type="entry name" value="Vacuolar aspartic protease"/>
    <property type="match status" value="1"/>
</dbReference>
<keyword evidence="6 12" id="KW-0064">Aspartyl protease</keyword>
<keyword evidence="9" id="KW-0325">Glycoprotein</keyword>
<dbReference type="InterPro" id="IPR001461">
    <property type="entry name" value="Aspartic_peptidase_A1"/>
</dbReference>
<keyword evidence="8 11" id="KW-1015">Disulfide bond</keyword>
<feature type="disulfide bond" evidence="11">
    <location>
        <begin position="127"/>
        <end position="132"/>
    </location>
</feature>
<dbReference type="EMBL" id="BPQB01000001">
    <property type="protein sequence ID" value="GJE84850.1"/>
    <property type="molecule type" value="Genomic_DNA"/>
</dbReference>
<dbReference type="PANTHER" id="PTHR47966">
    <property type="entry name" value="BETA-SITE APP-CLEAVING ENZYME, ISOFORM A-RELATED"/>
    <property type="match status" value="1"/>
</dbReference>
<evidence type="ECO:0000313" key="15">
    <source>
        <dbReference type="EMBL" id="GJE84850.1"/>
    </source>
</evidence>
<keyword evidence="7 12" id="KW-0378">Hydrolase</keyword>
<dbReference type="FunFam" id="2.40.70.10:FF:000002">
    <property type="entry name" value="Vacuolar aspartic proteinase"/>
    <property type="match status" value="1"/>
</dbReference>
<evidence type="ECO:0000256" key="10">
    <source>
        <dbReference type="PIRSR" id="PIRSR601461-1"/>
    </source>
</evidence>
<comment type="caution">
    <text evidence="15">The sequence shown here is derived from an EMBL/GenBank/DDBJ whole genome shotgun (WGS) entry which is preliminary data.</text>
</comment>
<dbReference type="Proteomes" id="UP000703269">
    <property type="component" value="Unassembled WGS sequence"/>
</dbReference>
<feature type="chain" id="PRO_5040228488" evidence="13">
    <location>
        <begin position="18"/>
        <end position="406"/>
    </location>
</feature>
<evidence type="ECO:0000256" key="2">
    <source>
        <dbReference type="ARBA" id="ARBA00007447"/>
    </source>
</evidence>
<evidence type="ECO:0000256" key="6">
    <source>
        <dbReference type="ARBA" id="ARBA00022750"/>
    </source>
</evidence>
<dbReference type="GO" id="GO:0004190">
    <property type="term" value="F:aspartic-type endopeptidase activity"/>
    <property type="evidence" value="ECO:0007669"/>
    <property type="project" value="UniProtKB-KW"/>
</dbReference>
<evidence type="ECO:0000259" key="14">
    <source>
        <dbReference type="PROSITE" id="PS51767"/>
    </source>
</evidence>
<feature type="disulfide bond" evidence="11">
    <location>
        <begin position="330"/>
        <end position="363"/>
    </location>
</feature>
<proteinExistence type="inferred from homology"/>
<feature type="active site" evidence="10">
    <location>
        <position position="296"/>
    </location>
</feature>
<evidence type="ECO:0000256" key="3">
    <source>
        <dbReference type="ARBA" id="ARBA00022554"/>
    </source>
</evidence>
<keyword evidence="5 13" id="KW-0732">Signal</keyword>
<reference evidence="15 16" key="1">
    <citation type="submission" date="2021-08" db="EMBL/GenBank/DDBJ databases">
        <title>Draft Genome Sequence of Phanerochaete sordida strain YK-624.</title>
        <authorList>
            <person name="Mori T."/>
            <person name="Dohra H."/>
            <person name="Suzuki T."/>
            <person name="Kawagishi H."/>
            <person name="Hirai H."/>
        </authorList>
    </citation>
    <scope>NUCLEOTIDE SEQUENCE [LARGE SCALE GENOMIC DNA]</scope>
    <source>
        <strain evidence="15 16">YK-624</strain>
    </source>
</reference>
<feature type="domain" description="Peptidase A1" evidence="14">
    <location>
        <begin position="96"/>
        <end position="403"/>
    </location>
</feature>
<dbReference type="AlphaFoldDB" id="A0A9P3L7E2"/>
<dbReference type="InterPro" id="IPR021109">
    <property type="entry name" value="Peptidase_aspartic_dom_sf"/>
</dbReference>
<evidence type="ECO:0000256" key="4">
    <source>
        <dbReference type="ARBA" id="ARBA00022670"/>
    </source>
</evidence>
<dbReference type="PANTHER" id="PTHR47966:SF51">
    <property type="entry name" value="BETA-SITE APP-CLEAVING ENZYME, ISOFORM A-RELATED"/>
    <property type="match status" value="1"/>
</dbReference>
<evidence type="ECO:0000256" key="1">
    <source>
        <dbReference type="ARBA" id="ARBA00004116"/>
    </source>
</evidence>
<keyword evidence="3" id="KW-0926">Vacuole</keyword>
<dbReference type="InterPro" id="IPR001969">
    <property type="entry name" value="Aspartic_peptidase_AS"/>
</dbReference>
<evidence type="ECO:0000256" key="8">
    <source>
        <dbReference type="ARBA" id="ARBA00023157"/>
    </source>
</evidence>
<evidence type="ECO:0000256" key="11">
    <source>
        <dbReference type="PIRSR" id="PIRSR601461-2"/>
    </source>
</evidence>
<keyword evidence="16" id="KW-1185">Reference proteome</keyword>
<feature type="signal peptide" evidence="13">
    <location>
        <begin position="1"/>
        <end position="17"/>
    </location>
</feature>
<name>A0A9P3L7E2_9APHY</name>
<dbReference type="PROSITE" id="PS00141">
    <property type="entry name" value="ASP_PROTEASE"/>
    <property type="match status" value="2"/>
</dbReference>
<dbReference type="InterPro" id="IPR033819">
    <property type="entry name" value="Saccharopepsin"/>
</dbReference>
<evidence type="ECO:0000256" key="9">
    <source>
        <dbReference type="ARBA" id="ARBA00023180"/>
    </source>
</evidence>
<evidence type="ECO:0000256" key="5">
    <source>
        <dbReference type="ARBA" id="ARBA00022729"/>
    </source>
</evidence>
<dbReference type="SUPFAM" id="SSF50630">
    <property type="entry name" value="Acid proteases"/>
    <property type="match status" value="1"/>
</dbReference>
<dbReference type="Gene3D" id="2.40.70.10">
    <property type="entry name" value="Acid Proteases"/>
    <property type="match status" value="2"/>
</dbReference>
<protein>
    <submittedName>
        <fullName evidence="15">Aspartic peptidase A1</fullName>
    </submittedName>
</protein>
<evidence type="ECO:0000256" key="12">
    <source>
        <dbReference type="RuleBase" id="RU000454"/>
    </source>
</evidence>
<dbReference type="Pfam" id="PF00026">
    <property type="entry name" value="Asp"/>
    <property type="match status" value="1"/>
</dbReference>
<accession>A0A9P3L7E2</accession>
<dbReference type="GO" id="GO:0000324">
    <property type="term" value="C:fungal-type vacuole"/>
    <property type="evidence" value="ECO:0007669"/>
    <property type="project" value="InterPro"/>
</dbReference>
<evidence type="ECO:0000256" key="7">
    <source>
        <dbReference type="ARBA" id="ARBA00022801"/>
    </source>
</evidence>
<sequence>MILSRLAPLVVLPFAAAAGVHKLKLQKLQPVSQDLAFESAHLAEKYGGQVPMFGAGGAGRNVRLARPTPDDGMYYAQEEFSGGHQVPLTNFMNAQYFTEISLGTPPQNFKVILDTGSSNLWVPSTSCTSIACFLHQKYDSGASSSYKANGSEFSIQYGSGSMEGFVSQDVLKIGDLAIQHQDFAEATKEPGLAFAFGKFDGILGLAYNTISVNGIVPPFYNMISQGLIDEPVFSFRLGSSEEDGGEAIFGGVDEDAFEGKLHYVPVRRKAYWEVELEKVKLGDDELELEDTGAAIDTGTSLIALPSDMAEMINAQIGAKRGWNGQYTVECSNVPDLPDLTLYFDGTPYVLKGTDYILEVQGTCMSAFTGLDMPNGLQLWIVGDVFLRKYYTVYDLGRDAVGFAPAK</sequence>
<dbReference type="PRINTS" id="PR00792">
    <property type="entry name" value="PEPSIN"/>
</dbReference>